<evidence type="ECO:0000256" key="18">
    <source>
        <dbReference type="ARBA" id="ARBA00023326"/>
    </source>
</evidence>
<evidence type="ECO:0000259" key="25">
    <source>
        <dbReference type="Pfam" id="PF22666"/>
    </source>
</evidence>
<comment type="subunit">
    <text evidence="6">Homodimer.</text>
</comment>
<dbReference type="SUPFAM" id="SSF49785">
    <property type="entry name" value="Galactose-binding domain-like"/>
    <property type="match status" value="1"/>
</dbReference>
<dbReference type="eggNOG" id="KOG2230">
    <property type="taxonomic scope" value="Eukaryota"/>
</dbReference>
<dbReference type="PROSITE" id="PS00216">
    <property type="entry name" value="SUGAR_TRANSPORT_1"/>
    <property type="match status" value="1"/>
</dbReference>
<dbReference type="SUPFAM" id="SSF49303">
    <property type="entry name" value="beta-Galactosidase/glucuronidase domain"/>
    <property type="match status" value="2"/>
</dbReference>
<comment type="catalytic activity">
    <reaction evidence="1">
        <text>Hydrolysis of terminal, non-reducing beta-D-mannose residues in beta-D-mannosides.</text>
        <dbReference type="EC" id="3.2.1.25"/>
    </reaction>
</comment>
<feature type="transmembrane region" description="Helical" evidence="21">
    <location>
        <begin position="1083"/>
        <end position="1101"/>
    </location>
</feature>
<dbReference type="FunFam" id="3.20.20.80:FF:000084">
    <property type="entry name" value="Beta-mannosidase A"/>
    <property type="match status" value="1"/>
</dbReference>
<dbReference type="Proteomes" id="UP000190312">
    <property type="component" value="Unassembled WGS sequence"/>
</dbReference>
<dbReference type="GO" id="GO:0022857">
    <property type="term" value="F:transmembrane transporter activity"/>
    <property type="evidence" value="ECO:0007669"/>
    <property type="project" value="InterPro"/>
</dbReference>
<comment type="subcellular location">
    <subcellularLocation>
        <location evidence="2">Membrane</location>
        <topology evidence="2">Multi-pass membrane protein</topology>
    </subcellularLocation>
    <subcellularLocation>
        <location evidence="3">Secreted</location>
    </subcellularLocation>
</comment>
<dbReference type="VEuPathDB" id="FungiDB:AO090103000263"/>
<evidence type="ECO:0000256" key="8">
    <source>
        <dbReference type="ARBA" id="ARBA00021795"/>
    </source>
</evidence>
<comment type="similarity">
    <text evidence="5">Belongs to the glycosyl hydrolase 2 family. Beta-mannosidase A subfamily.</text>
</comment>
<dbReference type="Gene3D" id="2.60.40.10">
    <property type="entry name" value="Immunoglobulins"/>
    <property type="match status" value="3"/>
</dbReference>
<proteinExistence type="inferred from homology"/>
<evidence type="ECO:0000256" key="6">
    <source>
        <dbReference type="ARBA" id="ARBA00011738"/>
    </source>
</evidence>
<accession>A0A1S9D6G0</accession>
<dbReference type="SUPFAM" id="SSF51445">
    <property type="entry name" value="(Trans)glycosidases"/>
    <property type="match status" value="1"/>
</dbReference>
<dbReference type="InterPro" id="IPR013783">
    <property type="entry name" value="Ig-like_fold"/>
</dbReference>
<dbReference type="PANTHER" id="PTHR43730:SF5">
    <property type="entry name" value="BETA-MANNOSIDASE A"/>
    <property type="match status" value="1"/>
</dbReference>
<dbReference type="FunFam" id="2.60.120.260:FF:000200">
    <property type="entry name" value="Beta-mannosidase A"/>
    <property type="match status" value="1"/>
</dbReference>
<sequence>MRFTATAAALVASSIPATLGQHVRDLSNEKWTLSSDALNHTVPGNLPSHAHLDLLKAGVIDDPYHGLNDFNLRWIPESNWTYTTDKIKDLLKDAESTWLVFDGLDTFATVEFCGKYVASTNNQYRQYSFDVSQILEGCNEDPILKIDFGSAPNIVNAIAEDRNSPVWPDGIQQTYEYPNRWFMRKEQSDFGWDWGPAFAPAGPWKPAYIVQLPKAQNIHVLNTDLDIYRKGQINHLPPDQSQPWVVNASIDFVGSLPPNPSMSIEFKDTKSGEILTSKRIGNVTVSGNSVTGVTVLGGVTPKLWWPLGLGDQNLYNITVTVTGHQNQTLAHVTKRTGFRTIFLNQRNITDAQLAQGIAPGANWHFEVNGHEFYAKGSNIIPPDAFWPRVTEARMARLFDAVVAGNQNMLRVWSSGIYLHDFIYDLADERGILLWSEFEFSDALYPVDDAFLDNIAAEVVYNVRRVNHHPSLALWAGGNEIESLMLPTVERKAPEEYAKYVGEYEKLYISLILPLVYQNTRSITYSPSSTTEGYLDVDLSAPVPMVERYHNTTPGSYYGDTDFYNYDSSVSFNSHVYPVGRFANEFGYHSMPSLQTWQQAVDPEDLHFNSTTVMLRNHHYPAGGTFTDNFHNTSLGMGEMTIAVQRYYPIPNKLDSVANFSAWCHATQLFQADMYKSEIQFYRRGSGMPERQLGSLYWQLEDIWQAPSWAGIEYGGRWKVLHYVSRDIYQPIIVSPFWNYTTGDLDLYVTSDLWESAKGKVNLTWLDLSGTPLPHNAGTPGSVPFNVGALNTTKIYSTNIKNLTLPNPKDAILVLSLSGEGHLPNSDKKTTFTHQNHFTPVFPKDLALVDPGLELSYNTKSKTFTVEAKSGVSLYTWLDYPADVVGYFDENAFVLLPGQKKEIGFTVQEDNTDGKWVQGVTVQSLWNQTLEKLVTAYSPVLPSQAGYSKIKLNGLTGGLNTIGIIGIIISAQIVDRLGRRRCLMLGSAMLFAVEIIAGSIYKCSLRHPDKATQYAPGAVAMLFQFNLGHAAPWGTVSFLIPTEIFPSDLRVQGKGFGITGWAIGVGMTTLVNSIMFYSIKSRSYFLLAGLNLLWIPVVYFFYPETCNRSLESIEALLSTPSPFFWDMERSYGLHGDVLVERGGEED</sequence>
<dbReference type="VEuPathDB" id="FungiDB:AO090001000556"/>
<evidence type="ECO:0000259" key="24">
    <source>
        <dbReference type="Pfam" id="PF17786"/>
    </source>
</evidence>
<keyword evidence="14 21" id="KW-0472">Membrane</keyword>
<feature type="domain" description="Mannosidase Ig/CBM-like" evidence="24">
    <location>
        <begin position="743"/>
        <end position="844"/>
    </location>
</feature>
<evidence type="ECO:0000256" key="19">
    <source>
        <dbReference type="ARBA" id="ARBA00031061"/>
    </source>
</evidence>
<evidence type="ECO:0000256" key="3">
    <source>
        <dbReference type="ARBA" id="ARBA00004613"/>
    </source>
</evidence>
<dbReference type="Gene3D" id="3.20.20.80">
    <property type="entry name" value="Glycosidases"/>
    <property type="match status" value="1"/>
</dbReference>
<dbReference type="InterPro" id="IPR008979">
    <property type="entry name" value="Galactose-bd-like_sf"/>
</dbReference>
<keyword evidence="16" id="KW-0119">Carbohydrate metabolism</keyword>
<dbReference type="InterPro" id="IPR006102">
    <property type="entry name" value="Ig-like_GH2"/>
</dbReference>
<dbReference type="Pfam" id="PF00083">
    <property type="entry name" value="Sugar_tr"/>
    <property type="match status" value="1"/>
</dbReference>
<comment type="function">
    <text evidence="20">Exoglycosidase that cleaves the single beta-linked mannose residue from the non-reducing end of beta-mannosidic oligosaccharides of various complexity and length. Involved in the degradation of polymeric mannan and galactomannan.</text>
</comment>
<dbReference type="InterPro" id="IPR036259">
    <property type="entry name" value="MFS_trans_sf"/>
</dbReference>
<evidence type="ECO:0000256" key="12">
    <source>
        <dbReference type="ARBA" id="ARBA00022801"/>
    </source>
</evidence>
<organism evidence="26 27">
    <name type="scientific">Aspergillus oryzae</name>
    <name type="common">Yellow koji mold</name>
    <dbReference type="NCBI Taxonomy" id="5062"/>
    <lineage>
        <taxon>Eukaryota</taxon>
        <taxon>Fungi</taxon>
        <taxon>Dikarya</taxon>
        <taxon>Ascomycota</taxon>
        <taxon>Pezizomycotina</taxon>
        <taxon>Eurotiomycetes</taxon>
        <taxon>Eurotiomycetidae</taxon>
        <taxon>Eurotiales</taxon>
        <taxon>Aspergillaceae</taxon>
        <taxon>Aspergillus</taxon>
        <taxon>Aspergillus subgen. Circumdati</taxon>
    </lineage>
</organism>
<evidence type="ECO:0000256" key="16">
    <source>
        <dbReference type="ARBA" id="ARBA00023277"/>
    </source>
</evidence>
<dbReference type="InterPro" id="IPR005829">
    <property type="entry name" value="Sugar_transporter_CS"/>
</dbReference>
<dbReference type="InterPro" id="IPR036156">
    <property type="entry name" value="Beta-gal/glucu_dom_sf"/>
</dbReference>
<evidence type="ECO:0000256" key="10">
    <source>
        <dbReference type="ARBA" id="ARBA00022692"/>
    </source>
</evidence>
<dbReference type="Gene3D" id="1.20.1250.20">
    <property type="entry name" value="MFS general substrate transporter like domains"/>
    <property type="match status" value="1"/>
</dbReference>
<dbReference type="EC" id="3.2.1.25" evidence="7"/>
<dbReference type="GO" id="GO:0005576">
    <property type="term" value="C:extracellular region"/>
    <property type="evidence" value="ECO:0007669"/>
    <property type="project" value="UniProtKB-SubCell"/>
</dbReference>
<keyword evidence="9" id="KW-0964">Secreted</keyword>
<dbReference type="OrthoDB" id="2866996at2759"/>
<evidence type="ECO:0000256" key="1">
    <source>
        <dbReference type="ARBA" id="ARBA00000829"/>
    </source>
</evidence>
<evidence type="ECO:0000256" key="14">
    <source>
        <dbReference type="ARBA" id="ARBA00023136"/>
    </source>
</evidence>
<dbReference type="FunFam" id="2.60.40.10:FF:001511">
    <property type="entry name" value="Beta-mannosidase A"/>
    <property type="match status" value="1"/>
</dbReference>
<evidence type="ECO:0000256" key="15">
    <source>
        <dbReference type="ARBA" id="ARBA00023180"/>
    </source>
</evidence>
<feature type="domain" description="Glycoside hydrolase family 2 immunoglobulin-like beta-sandwich" evidence="23">
    <location>
        <begin position="291"/>
        <end position="339"/>
    </location>
</feature>
<feature type="domain" description="Beta-mannosidase-like galactose-binding" evidence="25">
    <location>
        <begin position="31"/>
        <end position="205"/>
    </location>
</feature>
<evidence type="ECO:0000256" key="17">
    <source>
        <dbReference type="ARBA" id="ARBA00023295"/>
    </source>
</evidence>
<dbReference type="PANTHER" id="PTHR43730">
    <property type="entry name" value="BETA-MANNOSIDASE"/>
    <property type="match status" value="1"/>
</dbReference>
<keyword evidence="13 21" id="KW-1133">Transmembrane helix</keyword>
<name>A0A1S9D6G0_ASPOZ</name>
<feature type="transmembrane region" description="Helical" evidence="21">
    <location>
        <begin position="1057"/>
        <end position="1076"/>
    </location>
</feature>
<dbReference type="FunFam" id="2.60.40.10:FF:002310">
    <property type="entry name" value="Beta-mannosidase A"/>
    <property type="match status" value="1"/>
</dbReference>
<keyword evidence="11 22" id="KW-0732">Signal</keyword>
<keyword evidence="18" id="KW-0624">Polysaccharide degradation</keyword>
<evidence type="ECO:0000256" key="7">
    <source>
        <dbReference type="ARBA" id="ARBA00012754"/>
    </source>
</evidence>
<evidence type="ECO:0000256" key="5">
    <source>
        <dbReference type="ARBA" id="ARBA00007483"/>
    </source>
</evidence>
<keyword evidence="12" id="KW-0378">Hydrolase</keyword>
<dbReference type="EMBL" id="MKZY01000010">
    <property type="protein sequence ID" value="OOO04665.1"/>
    <property type="molecule type" value="Genomic_DNA"/>
</dbReference>
<gene>
    <name evidence="26" type="ORF">OAory_01110020</name>
</gene>
<evidence type="ECO:0000313" key="26">
    <source>
        <dbReference type="EMBL" id="OOO04665.1"/>
    </source>
</evidence>
<comment type="pathway">
    <text evidence="4">Glycan metabolism; N-glycan degradation.</text>
</comment>
<dbReference type="Gene3D" id="2.60.120.260">
    <property type="entry name" value="Galactose-binding domain-like"/>
    <property type="match status" value="1"/>
</dbReference>
<dbReference type="GO" id="GO:0000272">
    <property type="term" value="P:polysaccharide catabolic process"/>
    <property type="evidence" value="ECO:0007669"/>
    <property type="project" value="UniProtKB-KW"/>
</dbReference>
<dbReference type="InterPro" id="IPR017853">
    <property type="entry name" value="GH"/>
</dbReference>
<dbReference type="SUPFAM" id="SSF103473">
    <property type="entry name" value="MFS general substrate transporter"/>
    <property type="match status" value="1"/>
</dbReference>
<evidence type="ECO:0000256" key="4">
    <source>
        <dbReference type="ARBA" id="ARBA00004740"/>
    </source>
</evidence>
<dbReference type="InterPro" id="IPR041447">
    <property type="entry name" value="Mannosidase_ig"/>
</dbReference>
<dbReference type="Pfam" id="PF22666">
    <property type="entry name" value="Glyco_hydro_2_N2"/>
    <property type="match status" value="1"/>
</dbReference>
<protein>
    <recommendedName>
        <fullName evidence="8">Beta-mannosidase A</fullName>
        <ecNumber evidence="7">3.2.1.25</ecNumber>
    </recommendedName>
    <alternativeName>
        <fullName evidence="19">Mannanase A</fullName>
    </alternativeName>
</protein>
<keyword evidence="10 21" id="KW-0812">Transmembrane</keyword>
<evidence type="ECO:0000256" key="11">
    <source>
        <dbReference type="ARBA" id="ARBA00022729"/>
    </source>
</evidence>
<dbReference type="InterPro" id="IPR054593">
    <property type="entry name" value="Beta-mannosidase-like_N2"/>
</dbReference>
<dbReference type="GO" id="GO:0006516">
    <property type="term" value="P:glycoprotein catabolic process"/>
    <property type="evidence" value="ECO:0007669"/>
    <property type="project" value="TreeGrafter"/>
</dbReference>
<dbReference type="InterPro" id="IPR005828">
    <property type="entry name" value="MFS_sugar_transport-like"/>
</dbReference>
<evidence type="ECO:0000256" key="22">
    <source>
        <dbReference type="SAM" id="SignalP"/>
    </source>
</evidence>
<evidence type="ECO:0000256" key="9">
    <source>
        <dbReference type="ARBA" id="ARBA00022525"/>
    </source>
</evidence>
<evidence type="ECO:0000256" key="2">
    <source>
        <dbReference type="ARBA" id="ARBA00004141"/>
    </source>
</evidence>
<feature type="signal peptide" evidence="22">
    <location>
        <begin position="1"/>
        <end position="20"/>
    </location>
</feature>
<keyword evidence="17" id="KW-0326">Glycosidase</keyword>
<reference evidence="26 27" key="1">
    <citation type="submission" date="2016-10" db="EMBL/GenBank/DDBJ databases">
        <title>Genome sequencing of Aspergillus oryzae BCC7051.</title>
        <authorList>
            <person name="Thammarongtham C."/>
            <person name="Vorapreeda T."/>
            <person name="Nookaew I."/>
            <person name="Srisuk T."/>
            <person name="Land M."/>
            <person name="Jeennor S."/>
            <person name="Laoteng K."/>
        </authorList>
    </citation>
    <scope>NUCLEOTIDE SEQUENCE [LARGE SCALE GENOMIC DNA]</scope>
    <source>
        <strain evidence="26 27">BCC7051</strain>
    </source>
</reference>
<keyword evidence="15" id="KW-0325">Glycoprotein</keyword>
<evidence type="ECO:0000259" key="23">
    <source>
        <dbReference type="Pfam" id="PF00703"/>
    </source>
</evidence>
<evidence type="ECO:0000256" key="21">
    <source>
        <dbReference type="SAM" id="Phobius"/>
    </source>
</evidence>
<feature type="chain" id="PRO_5012752183" description="Beta-mannosidase A" evidence="22">
    <location>
        <begin position="21"/>
        <end position="1145"/>
    </location>
</feature>
<evidence type="ECO:0000256" key="20">
    <source>
        <dbReference type="ARBA" id="ARBA00054037"/>
    </source>
</evidence>
<dbReference type="Pfam" id="PF00703">
    <property type="entry name" value="Glyco_hydro_2"/>
    <property type="match status" value="1"/>
</dbReference>
<dbReference type="GO" id="GO:0004567">
    <property type="term" value="F:beta-mannosidase activity"/>
    <property type="evidence" value="ECO:0007669"/>
    <property type="project" value="UniProtKB-EC"/>
</dbReference>
<dbReference type="Pfam" id="PF17786">
    <property type="entry name" value="Mannosidase_ig"/>
    <property type="match status" value="1"/>
</dbReference>
<dbReference type="InterPro" id="IPR050887">
    <property type="entry name" value="Beta-mannosidase_GH2"/>
</dbReference>
<dbReference type="AlphaFoldDB" id="A0A1S9D6G0"/>
<evidence type="ECO:0000313" key="27">
    <source>
        <dbReference type="Proteomes" id="UP000190312"/>
    </source>
</evidence>
<feature type="transmembrane region" description="Helical" evidence="21">
    <location>
        <begin position="982"/>
        <end position="1000"/>
    </location>
</feature>
<dbReference type="GO" id="GO:0016020">
    <property type="term" value="C:membrane"/>
    <property type="evidence" value="ECO:0007669"/>
    <property type="project" value="UniProtKB-SubCell"/>
</dbReference>
<comment type="caution">
    <text evidence="26">The sequence shown here is derived from an EMBL/GenBank/DDBJ whole genome shotgun (WGS) entry which is preliminary data.</text>
</comment>
<dbReference type="UniPathway" id="UPA00280"/>
<evidence type="ECO:0000256" key="13">
    <source>
        <dbReference type="ARBA" id="ARBA00022989"/>
    </source>
</evidence>